<dbReference type="Pfam" id="PF05130">
    <property type="entry name" value="FlgN"/>
    <property type="match status" value="1"/>
</dbReference>
<dbReference type="InterPro" id="IPR036679">
    <property type="entry name" value="FlgN-like_sf"/>
</dbReference>
<accession>A0A1W1X1V9</accession>
<organism evidence="2 3">
    <name type="scientific">Clostridium acidisoli DSM 12555</name>
    <dbReference type="NCBI Taxonomy" id="1121291"/>
    <lineage>
        <taxon>Bacteria</taxon>
        <taxon>Bacillati</taxon>
        <taxon>Bacillota</taxon>
        <taxon>Clostridia</taxon>
        <taxon>Eubacteriales</taxon>
        <taxon>Clostridiaceae</taxon>
        <taxon>Clostridium</taxon>
    </lineage>
</organism>
<dbReference type="GO" id="GO:0044780">
    <property type="term" value="P:bacterial-type flagellum assembly"/>
    <property type="evidence" value="ECO:0007669"/>
    <property type="project" value="InterPro"/>
</dbReference>
<dbReference type="Gene3D" id="1.20.58.300">
    <property type="entry name" value="FlgN-like"/>
    <property type="match status" value="1"/>
</dbReference>
<dbReference type="Proteomes" id="UP000192468">
    <property type="component" value="Unassembled WGS sequence"/>
</dbReference>
<reference evidence="2 3" key="1">
    <citation type="submission" date="2017-04" db="EMBL/GenBank/DDBJ databases">
        <authorList>
            <person name="Afonso C.L."/>
            <person name="Miller P.J."/>
            <person name="Scott M.A."/>
            <person name="Spackman E."/>
            <person name="Goraichik I."/>
            <person name="Dimitrov K.M."/>
            <person name="Suarez D.L."/>
            <person name="Swayne D.E."/>
        </authorList>
    </citation>
    <scope>NUCLEOTIDE SEQUENCE [LARGE SCALE GENOMIC DNA]</scope>
    <source>
        <strain evidence="2 3">DSM 12555</strain>
    </source>
</reference>
<dbReference type="OrthoDB" id="1755640at2"/>
<proteinExistence type="predicted"/>
<keyword evidence="1" id="KW-1005">Bacterial flagellum biogenesis</keyword>
<dbReference type="SUPFAM" id="SSF140566">
    <property type="entry name" value="FlgN-like"/>
    <property type="match status" value="1"/>
</dbReference>
<dbReference type="RefSeq" id="WP_084113653.1">
    <property type="nucleotide sequence ID" value="NZ_FWXH01000002.1"/>
</dbReference>
<keyword evidence="2" id="KW-0969">Cilium</keyword>
<evidence type="ECO:0000313" key="3">
    <source>
        <dbReference type="Proteomes" id="UP000192468"/>
    </source>
</evidence>
<keyword evidence="2" id="KW-0282">Flagellum</keyword>
<sequence length="136" mass="15946">MMIALNDVMKSEFDSLGELLVVLKEQHNAYIKKDLFALEGIVKKIENINGKVAKFEVERRKLVKDKSMKVLIKEFNNEELEQNFNNVSNILKEVKSQKETNEFLIKQGLMFTNRMLNIFRPSKVAKTYNNFGKMRK</sequence>
<dbReference type="STRING" id="1121291.SAMN02745134_00467"/>
<dbReference type="InterPro" id="IPR007809">
    <property type="entry name" value="FlgN-like"/>
</dbReference>
<keyword evidence="3" id="KW-1185">Reference proteome</keyword>
<dbReference type="EMBL" id="FWXH01000002">
    <property type="protein sequence ID" value="SMC17946.1"/>
    <property type="molecule type" value="Genomic_DNA"/>
</dbReference>
<evidence type="ECO:0000256" key="1">
    <source>
        <dbReference type="ARBA" id="ARBA00022795"/>
    </source>
</evidence>
<dbReference type="AlphaFoldDB" id="A0A1W1X1V9"/>
<gene>
    <name evidence="2" type="ORF">SAMN02745134_00467</name>
</gene>
<name>A0A1W1X1V9_9CLOT</name>
<keyword evidence="2" id="KW-0966">Cell projection</keyword>
<evidence type="ECO:0000313" key="2">
    <source>
        <dbReference type="EMBL" id="SMC17946.1"/>
    </source>
</evidence>
<protein>
    <submittedName>
        <fullName evidence="2">Flagellar biosynthesis/type III secretory pathway chaperone</fullName>
    </submittedName>
</protein>